<evidence type="ECO:0000256" key="3">
    <source>
        <dbReference type="ARBA" id="ARBA00022679"/>
    </source>
</evidence>
<evidence type="ECO:0000256" key="4">
    <source>
        <dbReference type="ARBA" id="ARBA00022741"/>
    </source>
</evidence>
<dbReference type="InterPro" id="IPR005467">
    <property type="entry name" value="His_kinase_dom"/>
</dbReference>
<dbReference type="EMBL" id="JACYFG010000061">
    <property type="protein sequence ID" value="MBD5782607.1"/>
    <property type="molecule type" value="Genomic_DNA"/>
</dbReference>
<dbReference type="GO" id="GO:0000160">
    <property type="term" value="P:phosphorelay signal transduction system"/>
    <property type="evidence" value="ECO:0007669"/>
    <property type="project" value="UniProtKB-KW"/>
</dbReference>
<dbReference type="PROSITE" id="PS50109">
    <property type="entry name" value="HIS_KIN"/>
    <property type="match status" value="1"/>
</dbReference>
<dbReference type="SUPFAM" id="SSF55874">
    <property type="entry name" value="ATPase domain of HSP90 chaperone/DNA topoisomerase II/histidine kinase"/>
    <property type="match status" value="1"/>
</dbReference>
<feature type="domain" description="Histidine kinase" evidence="8">
    <location>
        <begin position="67"/>
        <end position="177"/>
    </location>
</feature>
<dbReference type="AlphaFoldDB" id="A0A927IHS6"/>
<evidence type="ECO:0000256" key="5">
    <source>
        <dbReference type="ARBA" id="ARBA00022777"/>
    </source>
</evidence>
<evidence type="ECO:0000259" key="8">
    <source>
        <dbReference type="PROSITE" id="PS50109"/>
    </source>
</evidence>
<evidence type="ECO:0000313" key="10">
    <source>
        <dbReference type="Proteomes" id="UP000622317"/>
    </source>
</evidence>
<dbReference type="Gene3D" id="3.30.565.10">
    <property type="entry name" value="Histidine kinase-like ATPase, C-terminal domain"/>
    <property type="match status" value="1"/>
</dbReference>
<dbReference type="GO" id="GO:0004673">
    <property type="term" value="F:protein histidine kinase activity"/>
    <property type="evidence" value="ECO:0007669"/>
    <property type="project" value="UniProtKB-EC"/>
</dbReference>
<dbReference type="PANTHER" id="PTHR43065:SF46">
    <property type="entry name" value="C4-DICARBOXYLATE TRANSPORT SENSOR PROTEIN DCTB"/>
    <property type="match status" value="1"/>
</dbReference>
<protein>
    <recommendedName>
        <fullName evidence="2">histidine kinase</fullName>
        <ecNumber evidence="2">2.7.13.3</ecNumber>
    </recommendedName>
</protein>
<keyword evidence="3" id="KW-0808">Transferase</keyword>
<dbReference type="InterPro" id="IPR003594">
    <property type="entry name" value="HATPase_dom"/>
</dbReference>
<dbReference type="Pfam" id="PF02518">
    <property type="entry name" value="HATPase_c"/>
    <property type="match status" value="1"/>
</dbReference>
<keyword evidence="5" id="KW-0418">Kinase</keyword>
<evidence type="ECO:0000256" key="1">
    <source>
        <dbReference type="ARBA" id="ARBA00000085"/>
    </source>
</evidence>
<comment type="catalytic activity">
    <reaction evidence="1">
        <text>ATP + protein L-histidine = ADP + protein N-phospho-L-histidine.</text>
        <dbReference type="EC" id="2.7.13.3"/>
    </reaction>
</comment>
<dbReference type="SMART" id="SM00387">
    <property type="entry name" value="HATPase_c"/>
    <property type="match status" value="1"/>
</dbReference>
<dbReference type="GO" id="GO:0005524">
    <property type="term" value="F:ATP binding"/>
    <property type="evidence" value="ECO:0007669"/>
    <property type="project" value="UniProtKB-KW"/>
</dbReference>
<evidence type="ECO:0000256" key="7">
    <source>
        <dbReference type="ARBA" id="ARBA00023012"/>
    </source>
</evidence>
<reference evidence="9" key="1">
    <citation type="submission" date="2020-09" db="EMBL/GenBank/DDBJ databases">
        <title>Pelagicoccus enzymogenes sp. nov. with an EPS production, isolated from marine sediment.</title>
        <authorList>
            <person name="Feng X."/>
        </authorList>
    </citation>
    <scope>NUCLEOTIDE SEQUENCE</scope>
    <source>
        <strain evidence="9">NFK12</strain>
    </source>
</reference>
<evidence type="ECO:0000256" key="2">
    <source>
        <dbReference type="ARBA" id="ARBA00012438"/>
    </source>
</evidence>
<dbReference type="InterPro" id="IPR004358">
    <property type="entry name" value="Sig_transdc_His_kin-like_C"/>
</dbReference>
<keyword evidence="10" id="KW-1185">Reference proteome</keyword>
<dbReference type="PANTHER" id="PTHR43065">
    <property type="entry name" value="SENSOR HISTIDINE KINASE"/>
    <property type="match status" value="1"/>
</dbReference>
<dbReference type="RefSeq" id="WP_191619678.1">
    <property type="nucleotide sequence ID" value="NZ_JACYFG010000061.1"/>
</dbReference>
<evidence type="ECO:0000256" key="6">
    <source>
        <dbReference type="ARBA" id="ARBA00022840"/>
    </source>
</evidence>
<keyword evidence="4" id="KW-0547">Nucleotide-binding</keyword>
<dbReference type="InterPro" id="IPR036890">
    <property type="entry name" value="HATPase_C_sf"/>
</dbReference>
<dbReference type="Proteomes" id="UP000622317">
    <property type="component" value="Unassembled WGS sequence"/>
</dbReference>
<name>A0A927IHS6_9BACT</name>
<gene>
    <name evidence="9" type="ORF">IEN85_24130</name>
</gene>
<evidence type="ECO:0000313" key="9">
    <source>
        <dbReference type="EMBL" id="MBD5782607.1"/>
    </source>
</evidence>
<dbReference type="EC" id="2.7.13.3" evidence="2"/>
<sequence>MGSSGNTIESLGPEADYRFQSARAITVDRSGAAWAMFSNSLAKILMDSPLTAIDERNYDWDLISTTDKHLVLDVVINLIKNATESIAHLPPPKRGKSLLAAAPYPPSGIAISISDNGSGVDPETQSQLFTHGFTTKPDGHGFGLHGSTNAIKSAGGKLSLESAGPNQGATATITLPR</sequence>
<dbReference type="PRINTS" id="PR00344">
    <property type="entry name" value="BCTRLSENSOR"/>
</dbReference>
<accession>A0A927IHS6</accession>
<proteinExistence type="predicted"/>
<keyword evidence="6" id="KW-0067">ATP-binding</keyword>
<comment type="caution">
    <text evidence="9">The sequence shown here is derived from an EMBL/GenBank/DDBJ whole genome shotgun (WGS) entry which is preliminary data.</text>
</comment>
<organism evidence="9 10">
    <name type="scientific">Pelagicoccus enzymogenes</name>
    <dbReference type="NCBI Taxonomy" id="2773457"/>
    <lineage>
        <taxon>Bacteria</taxon>
        <taxon>Pseudomonadati</taxon>
        <taxon>Verrucomicrobiota</taxon>
        <taxon>Opitutia</taxon>
        <taxon>Puniceicoccales</taxon>
        <taxon>Pelagicoccaceae</taxon>
        <taxon>Pelagicoccus</taxon>
    </lineage>
</organism>
<keyword evidence="7" id="KW-0902">Two-component regulatory system</keyword>